<protein>
    <submittedName>
        <fullName evidence="2">Uncharacterized protein</fullName>
    </submittedName>
</protein>
<evidence type="ECO:0000313" key="2">
    <source>
        <dbReference type="EMBL" id="MBP3956365.1"/>
    </source>
</evidence>
<dbReference type="EMBL" id="JAGKQQ010000001">
    <property type="protein sequence ID" value="MBP3956365.1"/>
    <property type="molecule type" value="Genomic_DNA"/>
</dbReference>
<keyword evidence="3" id="KW-1185">Reference proteome</keyword>
<feature type="compositionally biased region" description="Polar residues" evidence="1">
    <location>
        <begin position="113"/>
        <end position="123"/>
    </location>
</feature>
<feature type="region of interest" description="Disordered" evidence="1">
    <location>
        <begin position="110"/>
        <end position="129"/>
    </location>
</feature>
<evidence type="ECO:0000256" key="1">
    <source>
        <dbReference type="SAM" id="MobiDB-lite"/>
    </source>
</evidence>
<organism evidence="2 3">
    <name type="scientific">Gemmata palustris</name>
    <dbReference type="NCBI Taxonomy" id="2822762"/>
    <lineage>
        <taxon>Bacteria</taxon>
        <taxon>Pseudomonadati</taxon>
        <taxon>Planctomycetota</taxon>
        <taxon>Planctomycetia</taxon>
        <taxon>Gemmatales</taxon>
        <taxon>Gemmataceae</taxon>
        <taxon>Gemmata</taxon>
    </lineage>
</organism>
<proteinExistence type="predicted"/>
<dbReference type="RefSeq" id="WP_210654398.1">
    <property type="nucleotide sequence ID" value="NZ_JAGKQQ010000001.1"/>
</dbReference>
<dbReference type="Proteomes" id="UP000676565">
    <property type="component" value="Unassembled WGS sequence"/>
</dbReference>
<evidence type="ECO:0000313" key="3">
    <source>
        <dbReference type="Proteomes" id="UP000676565"/>
    </source>
</evidence>
<comment type="caution">
    <text evidence="2">The sequence shown here is derived from an EMBL/GenBank/DDBJ whole genome shotgun (WGS) entry which is preliminary data.</text>
</comment>
<gene>
    <name evidence="2" type="ORF">J8F10_13855</name>
</gene>
<sequence>MRPFEMADAERRAWAAIENLVDVEKYRAEQPLILLQIGVVHRARPYPQIVEWEDGTKERVSPERMPGEFAAYKAGQSFEALVHRNPITYKIVRVEYVKRVLKGAVTREETEKLWNSTRTSSDFPDTDWD</sequence>
<reference evidence="2 3" key="1">
    <citation type="submission" date="2021-04" db="EMBL/GenBank/DDBJ databases">
        <authorList>
            <person name="Ivanova A."/>
        </authorList>
    </citation>
    <scope>NUCLEOTIDE SEQUENCE [LARGE SCALE GENOMIC DNA]</scope>
    <source>
        <strain evidence="2 3">G18</strain>
    </source>
</reference>
<name>A0ABS5BRL3_9BACT</name>
<accession>A0ABS5BRL3</accession>